<dbReference type="AlphaFoldDB" id="A0A4R0RAI5"/>
<accession>A0A4R0RAI5</accession>
<dbReference type="PROSITE" id="PS51257">
    <property type="entry name" value="PROKAR_LIPOPROTEIN"/>
    <property type="match status" value="1"/>
</dbReference>
<dbReference type="EMBL" id="RWJN01000275">
    <property type="protein sequence ID" value="TCD63796.1"/>
    <property type="molecule type" value="Genomic_DNA"/>
</dbReference>
<sequence>MSDQHRPGPGTLVVMGCSSVAGMFVGRYMSRLVRTRSAFRRGQQKALSENSSCRLGANLRGPLSDQQSSVHAHAVLADDMEHLAARLLYIDSLFVNIISGDLASSAGTQEPLRQYWKDAHRTFKLVVARTCRLAEVAERSADDVADLAIFLATESVPAARRRLVLHEYMEKIEDALEGPTDSVRTAMLAFEHSFGCSATENEAEAWTANETKNSVGEIHCQLQSARTGILCLFRFSDGLLADLQTFSTRLFLLDPKPSELSAILAADLKIIGRLYMVAGMAFQHYRSMLLGPEAMYAK</sequence>
<organism evidence="1 2">
    <name type="scientific">Steccherinum ochraceum</name>
    <dbReference type="NCBI Taxonomy" id="92696"/>
    <lineage>
        <taxon>Eukaryota</taxon>
        <taxon>Fungi</taxon>
        <taxon>Dikarya</taxon>
        <taxon>Basidiomycota</taxon>
        <taxon>Agaricomycotina</taxon>
        <taxon>Agaricomycetes</taxon>
        <taxon>Polyporales</taxon>
        <taxon>Steccherinaceae</taxon>
        <taxon>Steccherinum</taxon>
    </lineage>
</organism>
<dbReference type="OrthoDB" id="10664552at2759"/>
<dbReference type="Proteomes" id="UP000292702">
    <property type="component" value="Unassembled WGS sequence"/>
</dbReference>
<gene>
    <name evidence="1" type="ORF">EIP91_004947</name>
</gene>
<evidence type="ECO:0000313" key="1">
    <source>
        <dbReference type="EMBL" id="TCD63796.1"/>
    </source>
</evidence>
<proteinExistence type="predicted"/>
<name>A0A4R0RAI5_9APHY</name>
<keyword evidence="2" id="KW-1185">Reference proteome</keyword>
<reference evidence="1 2" key="1">
    <citation type="submission" date="2018-11" db="EMBL/GenBank/DDBJ databases">
        <title>Genome assembly of Steccherinum ochraceum LE-BIN_3174, the white-rot fungus of the Steccherinaceae family (The Residual Polyporoid clade, Polyporales, Basidiomycota).</title>
        <authorList>
            <person name="Fedorova T.V."/>
            <person name="Glazunova O.A."/>
            <person name="Landesman E.O."/>
            <person name="Moiseenko K.V."/>
            <person name="Psurtseva N.V."/>
            <person name="Savinova O.S."/>
            <person name="Shakhova N.V."/>
            <person name="Tyazhelova T.V."/>
            <person name="Vasina D.V."/>
        </authorList>
    </citation>
    <scope>NUCLEOTIDE SEQUENCE [LARGE SCALE GENOMIC DNA]</scope>
    <source>
        <strain evidence="1 2">LE-BIN_3174</strain>
    </source>
</reference>
<evidence type="ECO:0000313" key="2">
    <source>
        <dbReference type="Proteomes" id="UP000292702"/>
    </source>
</evidence>
<comment type="caution">
    <text evidence="1">The sequence shown here is derived from an EMBL/GenBank/DDBJ whole genome shotgun (WGS) entry which is preliminary data.</text>
</comment>
<protein>
    <submittedName>
        <fullName evidence="1">Uncharacterized protein</fullName>
    </submittedName>
</protein>